<evidence type="ECO:0000313" key="3">
    <source>
        <dbReference type="Proteomes" id="UP000178885"/>
    </source>
</evidence>
<feature type="region of interest" description="Disordered" evidence="1">
    <location>
        <begin position="60"/>
        <end position="89"/>
    </location>
</feature>
<evidence type="ECO:0000256" key="1">
    <source>
        <dbReference type="SAM" id="MobiDB-lite"/>
    </source>
</evidence>
<protein>
    <submittedName>
        <fullName evidence="2">Uncharacterized protein</fullName>
    </submittedName>
</protein>
<dbReference type="AlphaFoldDB" id="A0A1F6TU27"/>
<evidence type="ECO:0000313" key="2">
    <source>
        <dbReference type="EMBL" id="OGI48634.1"/>
    </source>
</evidence>
<sequence length="112" mass="12669">MLTSLQKHIKEDIVSMKLIDPSFAAQLDRGLQAAIDAAKRGNTAGLKEQLKDLRHLLKGFGEPEEADHRAKEKDDDTIPEDQVNTKPWPHPISKLAARVIDFDLKYIEKRAK</sequence>
<dbReference type="EMBL" id="MFSU01000023">
    <property type="protein sequence ID" value="OGI48634.1"/>
    <property type="molecule type" value="Genomic_DNA"/>
</dbReference>
<dbReference type="Proteomes" id="UP000178885">
    <property type="component" value="Unassembled WGS sequence"/>
</dbReference>
<comment type="caution">
    <text evidence="2">The sequence shown here is derived from an EMBL/GenBank/DDBJ whole genome shotgun (WGS) entry which is preliminary data.</text>
</comment>
<proteinExistence type="predicted"/>
<name>A0A1F6TU27_9PROT</name>
<reference evidence="2 3" key="1">
    <citation type="journal article" date="2016" name="Nat. Commun.">
        <title>Thousands of microbial genomes shed light on interconnected biogeochemical processes in an aquifer system.</title>
        <authorList>
            <person name="Anantharaman K."/>
            <person name="Brown C.T."/>
            <person name="Hug L.A."/>
            <person name="Sharon I."/>
            <person name="Castelle C.J."/>
            <person name="Probst A.J."/>
            <person name="Thomas B.C."/>
            <person name="Singh A."/>
            <person name="Wilkins M.J."/>
            <person name="Karaoz U."/>
            <person name="Brodie E.L."/>
            <person name="Williams K.H."/>
            <person name="Hubbard S.S."/>
            <person name="Banfield J.F."/>
        </authorList>
    </citation>
    <scope>NUCLEOTIDE SEQUENCE [LARGE SCALE GENOMIC DNA]</scope>
</reference>
<gene>
    <name evidence="2" type="ORF">A2151_09725</name>
</gene>
<accession>A0A1F6TU27</accession>
<feature type="compositionally biased region" description="Basic and acidic residues" evidence="1">
    <location>
        <begin position="66"/>
        <end position="76"/>
    </location>
</feature>
<organism evidence="2 3">
    <name type="scientific">Candidatus Muproteobacteria bacterium RBG_16_65_34</name>
    <dbReference type="NCBI Taxonomy" id="1817760"/>
    <lineage>
        <taxon>Bacteria</taxon>
        <taxon>Pseudomonadati</taxon>
        <taxon>Pseudomonadota</taxon>
        <taxon>Candidatus Muproteobacteria</taxon>
    </lineage>
</organism>